<gene>
    <name evidence="1" type="ORF">KQI20_13845</name>
</gene>
<dbReference type="EMBL" id="JAHLOQ010000067">
    <property type="protein sequence ID" value="MBU5337512.1"/>
    <property type="molecule type" value="Genomic_DNA"/>
</dbReference>
<dbReference type="RefSeq" id="WP_216572249.1">
    <property type="nucleotide sequence ID" value="NZ_JAHLOQ010000067.1"/>
</dbReference>
<name>A0ABS6E0J4_9FIRM</name>
<sequence length="190" mass="22260">MTLLDFENKIKNIYYETAEIEAKIKQEYERYSSPEAKNIYAQKLIDDKLAECKDRVLTYRNAQKGNIEFEYKKLLEGLKPNQEVINSLEYQTRLSNTLNLLALSKGNIDTEQLGFICEAMDENTLNVIKNAYKNNTLLVKYIEDNSIATKIEDANWTRDTGKRALDFENESYMNRLARWDIENKFGVEEE</sequence>
<comment type="caution">
    <text evidence="1">The sequence shown here is derived from an EMBL/GenBank/DDBJ whole genome shotgun (WGS) entry which is preliminary data.</text>
</comment>
<proteinExistence type="predicted"/>
<accession>A0ABS6E0J4</accession>
<evidence type="ECO:0000313" key="2">
    <source>
        <dbReference type="Proteomes" id="UP001196301"/>
    </source>
</evidence>
<reference evidence="1 2" key="1">
    <citation type="submission" date="2021-06" db="EMBL/GenBank/DDBJ databases">
        <authorList>
            <person name="Sun Q."/>
            <person name="Li D."/>
        </authorList>
    </citation>
    <scope>NUCLEOTIDE SEQUENCE [LARGE SCALE GENOMIC DNA]</scope>
    <source>
        <strain evidence="1 2">N19</strain>
    </source>
</reference>
<protein>
    <submittedName>
        <fullName evidence="1">Uncharacterized protein</fullName>
    </submittedName>
</protein>
<evidence type="ECO:0000313" key="1">
    <source>
        <dbReference type="EMBL" id="MBU5337512.1"/>
    </source>
</evidence>
<organism evidence="1 2">
    <name type="scientific">Intestinibacter bartlettii</name>
    <dbReference type="NCBI Taxonomy" id="261299"/>
    <lineage>
        <taxon>Bacteria</taxon>
        <taxon>Bacillati</taxon>
        <taxon>Bacillota</taxon>
        <taxon>Clostridia</taxon>
        <taxon>Peptostreptococcales</taxon>
        <taxon>Peptostreptococcaceae</taxon>
        <taxon>Intestinibacter</taxon>
    </lineage>
</organism>
<dbReference type="Proteomes" id="UP001196301">
    <property type="component" value="Unassembled WGS sequence"/>
</dbReference>
<keyword evidence="2" id="KW-1185">Reference proteome</keyword>